<dbReference type="EMBL" id="JABTTQ020000395">
    <property type="protein sequence ID" value="KAK6139578.1"/>
    <property type="molecule type" value="Genomic_DNA"/>
</dbReference>
<evidence type="ECO:0000256" key="1">
    <source>
        <dbReference type="SAM" id="MobiDB-lite"/>
    </source>
</evidence>
<organism evidence="2 3">
    <name type="scientific">Rehmannia glutinosa</name>
    <name type="common">Chinese foxglove</name>
    <dbReference type="NCBI Taxonomy" id="99300"/>
    <lineage>
        <taxon>Eukaryota</taxon>
        <taxon>Viridiplantae</taxon>
        <taxon>Streptophyta</taxon>
        <taxon>Embryophyta</taxon>
        <taxon>Tracheophyta</taxon>
        <taxon>Spermatophyta</taxon>
        <taxon>Magnoliopsida</taxon>
        <taxon>eudicotyledons</taxon>
        <taxon>Gunneridae</taxon>
        <taxon>Pentapetalae</taxon>
        <taxon>asterids</taxon>
        <taxon>lamiids</taxon>
        <taxon>Lamiales</taxon>
        <taxon>Orobanchaceae</taxon>
        <taxon>Rehmannieae</taxon>
        <taxon>Rehmannia</taxon>
    </lineage>
</organism>
<sequence>MILNDESQSIDKGTILAVFDPIVRRYATAWLRLTNPSYLEEWSKEIPSSKTSKTWTLQVTHHQQSTELTLLPTLGCHVIEGQAKGDDVELVSEFHYIKGYWEWTKYVLSRCKNSFQKVKIYDDVYASLFMFDNNSNIMRAFCEAWCPSTNTLLTSFGEFSVSLWDLHTLVGLPISGSLYNEVVPCAKELTGFNEAASRFLPRSCSYLLHAYHHLRKFVNGGQSSQVPVIEWIRFWSKKSMKYNKTPPHIEKKRVARPISTYNPLGNLDVHGEWSPAEKAYFSKINIKESLREETYLAPFLACGLRLFFPPSDINMIRPKDLQDGGDHGKWAKSSSCACGSASQASTRKNSSETTSLQFVKSIFLCDKVDISSLNLIVLTDLVVSLDFIKWYQECLTGMYVELLWIKESNIGVCTKPNNRGGPIDANGQAFLYVAPLANDRNAQANKRKSTSHHVEESSSNVDRHWKRPKKDSGSLPSEDVDDIADHPLQMETFVEELEKDLVNIDDDESQGSQRSIVRLNKLARNSPVDKAIRKETRDLAKATKTPHCNSLEVLFACAAAYDEARSTSSVKSSKELLARQLSEARDYLQDAKTKENKEFAQIMSTKDDLESIKKED</sequence>
<proteinExistence type="predicted"/>
<dbReference type="PANTHER" id="PTHR36607:SF24">
    <property type="entry name" value="AMINOTRANSFERASE-LIKE PLANT MOBILE DOMAIN-CONTAINING PROTEIN"/>
    <property type="match status" value="1"/>
</dbReference>
<comment type="caution">
    <text evidence="2">The sequence shown here is derived from an EMBL/GenBank/DDBJ whole genome shotgun (WGS) entry which is preliminary data.</text>
</comment>
<protein>
    <recommendedName>
        <fullName evidence="4">Aminotransferase-like plant mobile domain-containing protein</fullName>
    </recommendedName>
</protein>
<reference evidence="2 3" key="1">
    <citation type="journal article" date="2021" name="Comput. Struct. Biotechnol. J.">
        <title>De novo genome assembly of the potent medicinal plant Rehmannia glutinosa using nanopore technology.</title>
        <authorList>
            <person name="Ma L."/>
            <person name="Dong C."/>
            <person name="Song C."/>
            <person name="Wang X."/>
            <person name="Zheng X."/>
            <person name="Niu Y."/>
            <person name="Chen S."/>
            <person name="Feng W."/>
        </authorList>
    </citation>
    <scope>NUCLEOTIDE SEQUENCE [LARGE SCALE GENOMIC DNA]</scope>
    <source>
        <strain evidence="2">DH-2019</strain>
    </source>
</reference>
<name>A0ABR0VYP1_REHGL</name>
<evidence type="ECO:0000313" key="2">
    <source>
        <dbReference type="EMBL" id="KAK6139578.1"/>
    </source>
</evidence>
<evidence type="ECO:0000313" key="3">
    <source>
        <dbReference type="Proteomes" id="UP001318860"/>
    </source>
</evidence>
<keyword evidence="3" id="KW-1185">Reference proteome</keyword>
<dbReference type="Proteomes" id="UP001318860">
    <property type="component" value="Unassembled WGS sequence"/>
</dbReference>
<accession>A0ABR0VYP1</accession>
<gene>
    <name evidence="2" type="ORF">DH2020_026680</name>
</gene>
<evidence type="ECO:0008006" key="4">
    <source>
        <dbReference type="Google" id="ProtNLM"/>
    </source>
</evidence>
<dbReference type="PANTHER" id="PTHR36607">
    <property type="entry name" value="1,2-DIHYDROXY-3-KETO-5-METHYLTHIOPENTENE DIOXYGENASE 4"/>
    <property type="match status" value="1"/>
</dbReference>
<feature type="region of interest" description="Disordered" evidence="1">
    <location>
        <begin position="442"/>
        <end position="481"/>
    </location>
</feature>